<dbReference type="AlphaFoldDB" id="A0A2W4REK8"/>
<dbReference type="Pfam" id="PF13676">
    <property type="entry name" value="TIR_2"/>
    <property type="match status" value="1"/>
</dbReference>
<dbReference type="InterPro" id="IPR000157">
    <property type="entry name" value="TIR_dom"/>
</dbReference>
<proteinExistence type="predicted"/>
<dbReference type="SUPFAM" id="SSF52200">
    <property type="entry name" value="Toll/Interleukin receptor TIR domain"/>
    <property type="match status" value="1"/>
</dbReference>
<dbReference type="InterPro" id="IPR035897">
    <property type="entry name" value="Toll_tir_struct_dom_sf"/>
</dbReference>
<reference evidence="2 3" key="1">
    <citation type="journal article" date="2018" name="Aquat. Microb. Ecol.">
        <title>Gammaproteobacterial methanotrophs dominate.</title>
        <authorList>
            <person name="Rissanen A.J."/>
            <person name="Saarenheimo J."/>
            <person name="Tiirola M."/>
            <person name="Peura S."/>
            <person name="Aalto S.L."/>
            <person name="Karvinen A."/>
            <person name="Nykanen H."/>
        </authorList>
    </citation>
    <scope>NUCLEOTIDE SEQUENCE [LARGE SCALE GENOMIC DNA]</scope>
    <source>
        <strain evidence="2">AMbin10</strain>
    </source>
</reference>
<organism evidence="2 3">
    <name type="scientific">Candidatus Methylumidiphilus alinenensis</name>
    <dbReference type="NCBI Taxonomy" id="2202197"/>
    <lineage>
        <taxon>Bacteria</taxon>
        <taxon>Pseudomonadati</taxon>
        <taxon>Pseudomonadota</taxon>
        <taxon>Gammaproteobacteria</taxon>
        <taxon>Methylococcales</taxon>
        <taxon>Candidatus Methylumidiphilus</taxon>
    </lineage>
</organism>
<dbReference type="PROSITE" id="PS50104">
    <property type="entry name" value="TIR"/>
    <property type="match status" value="1"/>
</dbReference>
<accession>A0A2W4REK8</accession>
<evidence type="ECO:0000259" key="1">
    <source>
        <dbReference type="PROSITE" id="PS50104"/>
    </source>
</evidence>
<comment type="caution">
    <text evidence="2">The sequence shown here is derived from an EMBL/GenBank/DDBJ whole genome shotgun (WGS) entry which is preliminary data.</text>
</comment>
<gene>
    <name evidence="2" type="ORF">DM484_06760</name>
</gene>
<evidence type="ECO:0000313" key="3">
    <source>
        <dbReference type="Proteomes" id="UP000249396"/>
    </source>
</evidence>
<name>A0A2W4REK8_9GAMM</name>
<evidence type="ECO:0000313" key="2">
    <source>
        <dbReference type="EMBL" id="PZN82282.1"/>
    </source>
</evidence>
<dbReference type="SMART" id="SM00255">
    <property type="entry name" value="TIR"/>
    <property type="match status" value="1"/>
</dbReference>
<protein>
    <recommendedName>
        <fullName evidence="1">TIR domain-containing protein</fullName>
    </recommendedName>
</protein>
<sequence length="226" mass="25960">MIERGCLFHRKVAKHDIIEAVQSGYISLECLNIIDKKLEFEHIQAFKNMLSVLGYIARSENPEQRFETHFKSPPLMKNNTRTKIFISYSHKDKAVLQRLKIQIRPFEQKGLIEAWDDSMITPGMIWRDEIQKALNSAKVAIILVSPDFLASDFIALHELPPLLVAAKEEGVKIFPVIISPCLYEESDLGQFQAVNPISRTFIEMLVSEQERLLVTLVRAIKRSLEI</sequence>
<dbReference type="GO" id="GO:0007165">
    <property type="term" value="P:signal transduction"/>
    <property type="evidence" value="ECO:0007669"/>
    <property type="project" value="InterPro"/>
</dbReference>
<feature type="domain" description="TIR" evidence="1">
    <location>
        <begin position="80"/>
        <end position="224"/>
    </location>
</feature>
<dbReference type="EMBL" id="QJPH01000228">
    <property type="protein sequence ID" value="PZN82282.1"/>
    <property type="molecule type" value="Genomic_DNA"/>
</dbReference>
<dbReference type="Proteomes" id="UP000249396">
    <property type="component" value="Unassembled WGS sequence"/>
</dbReference>
<dbReference type="Gene3D" id="3.40.50.10140">
    <property type="entry name" value="Toll/interleukin-1 receptor homology (TIR) domain"/>
    <property type="match status" value="1"/>
</dbReference>